<organism evidence="2 3">
    <name type="scientific">Sulfoacidibacillus ferrooxidans</name>
    <dbReference type="NCBI Taxonomy" id="2005001"/>
    <lineage>
        <taxon>Bacteria</taxon>
        <taxon>Bacillati</taxon>
        <taxon>Bacillota</taxon>
        <taxon>Bacilli</taxon>
        <taxon>Bacillales</taxon>
        <taxon>Alicyclobacillaceae</taxon>
        <taxon>Sulfoacidibacillus</taxon>
    </lineage>
</organism>
<proteinExistence type="predicted"/>
<evidence type="ECO:0000256" key="1">
    <source>
        <dbReference type="SAM" id="Coils"/>
    </source>
</evidence>
<accession>A0A9X2AER4</accession>
<dbReference type="EMBL" id="JALBUF010000005">
    <property type="protein sequence ID" value="MCI0183612.1"/>
    <property type="molecule type" value="Genomic_DNA"/>
</dbReference>
<dbReference type="Proteomes" id="UP001139263">
    <property type="component" value="Unassembled WGS sequence"/>
</dbReference>
<dbReference type="RefSeq" id="WP_241714116.1">
    <property type="nucleotide sequence ID" value="NZ_JALBUF010000005.1"/>
</dbReference>
<evidence type="ECO:0000313" key="2">
    <source>
        <dbReference type="EMBL" id="MCI0183612.1"/>
    </source>
</evidence>
<dbReference type="AlphaFoldDB" id="A0A9X2AER4"/>
<gene>
    <name evidence="2" type="ORF">MM817_01895</name>
</gene>
<name>A0A9X2AER4_9BACL</name>
<keyword evidence="3" id="KW-1185">Reference proteome</keyword>
<feature type="coiled-coil region" evidence="1">
    <location>
        <begin position="40"/>
        <end position="92"/>
    </location>
</feature>
<comment type="caution">
    <text evidence="2">The sequence shown here is derived from an EMBL/GenBank/DDBJ whole genome shotgun (WGS) entry which is preliminary data.</text>
</comment>
<evidence type="ECO:0000313" key="3">
    <source>
        <dbReference type="Proteomes" id="UP001139263"/>
    </source>
</evidence>
<protein>
    <submittedName>
        <fullName evidence="2">Uncharacterized protein</fullName>
    </submittedName>
</protein>
<dbReference type="Gene3D" id="1.10.287.1490">
    <property type="match status" value="1"/>
</dbReference>
<keyword evidence="1" id="KW-0175">Coiled coil</keyword>
<sequence>MVAVVFILLAVGVFLYVWLAQRKEGVSDPLAVVTAVETFATQMETENDRLVEMIAGLRQKMDSYEVQKERELYALKNEIHDLQEQVTMLHEQRPSLESSKEPTEQDLLPEFLSPKYKDVAQRIARGDDAQTIMMELNVGFGEVDLVQGLLRNGRVLS</sequence>
<reference evidence="2" key="1">
    <citation type="submission" date="2022-03" db="EMBL/GenBank/DDBJ databases">
        <title>Draft Genome Sequence of Firmicute Strain S0AB, a Heterotrophic Iron/Sulfur-Oxidizing Extreme Acidophile.</title>
        <authorList>
            <person name="Vergara E."/>
            <person name="Pakostova E."/>
            <person name="Johnson D.B."/>
            <person name="Holmes D.S."/>
        </authorList>
    </citation>
    <scope>NUCLEOTIDE SEQUENCE</scope>
    <source>
        <strain evidence="2">S0AB</strain>
    </source>
</reference>